<dbReference type="InterPro" id="IPR000836">
    <property type="entry name" value="PRTase_dom"/>
</dbReference>
<accession>A0ABU5TRV5</accession>
<keyword evidence="2" id="KW-0328">Glycosyltransferase</keyword>
<keyword evidence="2" id="KW-0808">Transferase</keyword>
<reference evidence="2 3" key="1">
    <citation type="submission" date="2023-12" db="EMBL/GenBank/DDBJ databases">
        <title>Baltic Sea Cyanobacteria.</title>
        <authorList>
            <person name="Delbaje E."/>
            <person name="Fewer D.P."/>
            <person name="Shishido T.K."/>
        </authorList>
    </citation>
    <scope>NUCLEOTIDE SEQUENCE [LARGE SCALE GENOMIC DNA]</scope>
    <source>
        <strain evidence="2 3">CCNP 1315</strain>
    </source>
</reference>
<keyword evidence="3" id="KW-1185">Reference proteome</keyword>
<sequence length="224" mass="24929">MTMQQFKNRTEAGCLLASRLREYANRCDVLVLGLPRGGVPVAYEIARSLHVPLDVCLVRKLGVPAHKELAMGAIGQGNAMTLNKDIIADWRVSPLDFETVLAEEKQELQRRYHLYCQGRSPLNLQDKIVILVDDGVATGSTLFAGIEVMRSHQPKAIIIAVPLAPPATCQKLKEQVSKVICLVQPKRLSAISFWYEDFSQTSDEEVQELLSKSQRELSSLSDLN</sequence>
<dbReference type="SUPFAM" id="SSF53271">
    <property type="entry name" value="PRTase-like"/>
    <property type="match status" value="1"/>
</dbReference>
<dbReference type="EMBL" id="JAYGHT010000002">
    <property type="protein sequence ID" value="MEA5517592.1"/>
    <property type="molecule type" value="Genomic_DNA"/>
</dbReference>
<dbReference type="Pfam" id="PF00156">
    <property type="entry name" value="Pribosyltran"/>
    <property type="match status" value="1"/>
</dbReference>
<dbReference type="GO" id="GO:0016757">
    <property type="term" value="F:glycosyltransferase activity"/>
    <property type="evidence" value="ECO:0007669"/>
    <property type="project" value="UniProtKB-KW"/>
</dbReference>
<name>A0ABU5TRV5_9CYAN</name>
<dbReference type="Proteomes" id="UP001301728">
    <property type="component" value="Unassembled WGS sequence"/>
</dbReference>
<dbReference type="Gene3D" id="3.30.1310.20">
    <property type="entry name" value="PRTase-like"/>
    <property type="match status" value="1"/>
</dbReference>
<dbReference type="RefSeq" id="WP_323272882.1">
    <property type="nucleotide sequence ID" value="NZ_JAYGHT010000002.1"/>
</dbReference>
<evidence type="ECO:0000313" key="3">
    <source>
        <dbReference type="Proteomes" id="UP001301728"/>
    </source>
</evidence>
<dbReference type="Gene3D" id="3.40.50.2020">
    <property type="match status" value="1"/>
</dbReference>
<evidence type="ECO:0000259" key="1">
    <source>
        <dbReference type="Pfam" id="PF00156"/>
    </source>
</evidence>
<evidence type="ECO:0000313" key="2">
    <source>
        <dbReference type="EMBL" id="MEA5517592.1"/>
    </source>
</evidence>
<feature type="domain" description="Phosphoribosyltransferase" evidence="1">
    <location>
        <begin position="16"/>
        <end position="182"/>
    </location>
</feature>
<dbReference type="InterPro" id="IPR029057">
    <property type="entry name" value="PRTase-like"/>
</dbReference>
<protein>
    <submittedName>
        <fullName evidence="2">Phosphoribosyltransferase</fullName>
    </submittedName>
</protein>
<dbReference type="CDD" id="cd06223">
    <property type="entry name" value="PRTases_typeI"/>
    <property type="match status" value="1"/>
</dbReference>
<comment type="caution">
    <text evidence="2">The sequence shown here is derived from an EMBL/GenBank/DDBJ whole genome shotgun (WGS) entry which is preliminary data.</text>
</comment>
<gene>
    <name evidence="2" type="ORF">VB854_01380</name>
</gene>
<proteinExistence type="predicted"/>
<organism evidence="2 3">
    <name type="scientific">Limnoraphis robusta CCNP1315</name>
    <dbReference type="NCBI Taxonomy" id="3110306"/>
    <lineage>
        <taxon>Bacteria</taxon>
        <taxon>Bacillati</taxon>
        <taxon>Cyanobacteriota</taxon>
        <taxon>Cyanophyceae</taxon>
        <taxon>Oscillatoriophycideae</taxon>
        <taxon>Oscillatoriales</taxon>
        <taxon>Sirenicapillariaceae</taxon>
        <taxon>Limnoraphis</taxon>
    </lineage>
</organism>